<dbReference type="PANTHER" id="PTHR33361:SF2">
    <property type="entry name" value="DUF885 DOMAIN-CONTAINING PROTEIN"/>
    <property type="match status" value="1"/>
</dbReference>
<dbReference type="Pfam" id="PF05960">
    <property type="entry name" value="DUF885"/>
    <property type="match status" value="1"/>
</dbReference>
<gene>
    <name evidence="1" type="ORF">BK816_02015</name>
</gene>
<dbReference type="EMBL" id="CP017812">
    <property type="protein sequence ID" value="AOZ72219.1"/>
    <property type="molecule type" value="Genomic_DNA"/>
</dbReference>
<proteinExistence type="predicted"/>
<evidence type="ECO:0000313" key="1">
    <source>
        <dbReference type="EMBL" id="AOZ72219.1"/>
    </source>
</evidence>
<evidence type="ECO:0000313" key="2">
    <source>
        <dbReference type="Proteomes" id="UP000176288"/>
    </source>
</evidence>
<dbReference type="STRING" id="1912795.BK816_02015"/>
<dbReference type="OrthoDB" id="9760040at2"/>
<evidence type="ECO:0008006" key="3">
    <source>
        <dbReference type="Google" id="ProtNLM"/>
    </source>
</evidence>
<keyword evidence="2" id="KW-1185">Reference proteome</keyword>
<name>A0A1D9MJ62_9ACTO</name>
<accession>A0A1D9MJ62</accession>
<protein>
    <recommendedName>
        <fullName evidence="3">DUF885 domain-containing protein</fullName>
    </recommendedName>
</protein>
<dbReference type="RefSeq" id="WP_071163685.1">
    <property type="nucleotide sequence ID" value="NZ_CP017812.1"/>
</dbReference>
<dbReference type="AlphaFoldDB" id="A0A1D9MJ62"/>
<sequence length="540" mass="60263">MNIDQIAEDFVEKLVEQSPELATGLGVDLGQDRWSDYSPEGVEADHELHQKTLAAIESVPLNSASDQVCYAAMKDRLGVQNDQYQLGEPWRNLNNISCPIQDVRDTMAQMDLTTTEGKANLAARLSRMSEAFTGYAQTLKVGVEKGLTPALRQVQAGINQLEALSAQTSLLDTYAEASSATQETLTAAKAACQELADFLKREVAPHAQTEDGVGAERYQVASHKWVGHQIDLDETYEWGQAELARIIAEQEAVAAELYGPGTSVEEAIERLNADPKYQLKGVDNLQEWMQQTADDVISKMDGVHFDIPAEIKEIECCIDKAGTGGIYYTGPSEDFSRPGRMWWSVPAGEDTFVTWQELTTVYHEGVPGHHLQIGQQMVEAGRLNRWRRQLCFNSGHAEGWALYSERLMDELGFFPDQGYRMGLLDGQRLRAARVVLDIGVHTGKMRPDGQGKWDGEYAWEFMKQNVAMAPGFLRFEVDRYLGWPGQAPSYKVGQRLWENLRDEYLSQGLGDLKDFHRVALREGTLPMQVLADVVLGKNAK</sequence>
<reference evidence="1 2" key="1">
    <citation type="submission" date="2016-10" db="EMBL/GenBank/DDBJ databases">
        <title>Actinomyces aegypiusis sp. nov., isolated from the Aegypius monachus in Qinghai Tibet Plateau China.</title>
        <authorList>
            <person name="Wang Y."/>
        </authorList>
    </citation>
    <scope>NUCLEOTIDE SEQUENCE [LARGE SCALE GENOMIC DNA]</scope>
    <source>
        <strain evidence="1 2">VUL4_3</strain>
    </source>
</reference>
<dbReference type="InterPro" id="IPR010281">
    <property type="entry name" value="DUF885"/>
</dbReference>
<dbReference type="KEGG" id="avu:BK816_02015"/>
<dbReference type="Proteomes" id="UP000176288">
    <property type="component" value="Chromosome"/>
</dbReference>
<dbReference type="PANTHER" id="PTHR33361">
    <property type="entry name" value="GLR0591 PROTEIN"/>
    <property type="match status" value="1"/>
</dbReference>
<organism evidence="1 2">
    <name type="scientific">Boudabousia tangfeifanii</name>
    <dbReference type="NCBI Taxonomy" id="1912795"/>
    <lineage>
        <taxon>Bacteria</taxon>
        <taxon>Bacillati</taxon>
        <taxon>Actinomycetota</taxon>
        <taxon>Actinomycetes</taxon>
        <taxon>Actinomycetales</taxon>
        <taxon>Actinomycetaceae</taxon>
        <taxon>Boudabousia</taxon>
    </lineage>
</organism>